<keyword evidence="7 8" id="KW-0539">Nucleus</keyword>
<evidence type="ECO:0000256" key="6">
    <source>
        <dbReference type="ARBA" id="ARBA00023163"/>
    </source>
</evidence>
<evidence type="ECO:0000256" key="9">
    <source>
        <dbReference type="RuleBase" id="RU369094"/>
    </source>
</evidence>
<reference evidence="12 13" key="1">
    <citation type="journal article" date="2014" name="Agronomy (Basel)">
        <title>A Draft Genome Sequence for Ensete ventricosum, the Drought-Tolerant Tree Against Hunger.</title>
        <authorList>
            <person name="Harrison J."/>
            <person name="Moore K.A."/>
            <person name="Paszkiewicz K."/>
            <person name="Jones T."/>
            <person name="Grant M."/>
            <person name="Ambacheew D."/>
            <person name="Muzemil S."/>
            <person name="Studholme D.J."/>
        </authorList>
    </citation>
    <scope>NUCLEOTIDE SEQUENCE [LARGE SCALE GENOMIC DNA]</scope>
</reference>
<feature type="region of interest" description="Disordered" evidence="10">
    <location>
        <begin position="145"/>
        <end position="169"/>
    </location>
</feature>
<feature type="compositionally biased region" description="Low complexity" evidence="10">
    <location>
        <begin position="257"/>
        <end position="286"/>
    </location>
</feature>
<feature type="compositionally biased region" description="Gly residues" evidence="10">
    <location>
        <begin position="334"/>
        <end position="349"/>
    </location>
</feature>
<dbReference type="GO" id="GO:0005634">
    <property type="term" value="C:nucleus"/>
    <property type="evidence" value="ECO:0007669"/>
    <property type="project" value="UniProtKB-SubCell"/>
</dbReference>
<evidence type="ECO:0000256" key="10">
    <source>
        <dbReference type="SAM" id="MobiDB-lite"/>
    </source>
</evidence>
<evidence type="ECO:0000256" key="4">
    <source>
        <dbReference type="ARBA" id="ARBA00023015"/>
    </source>
</evidence>
<dbReference type="Gene3D" id="1.20.1270.10">
    <property type="match status" value="1"/>
</dbReference>
<dbReference type="PROSITE" id="PS50884">
    <property type="entry name" value="ZF_DOF_2"/>
    <property type="match status" value="1"/>
</dbReference>
<sequence>MGETIQDDRMASEIAAADKKKIEDAIQQDIHLLDVNQWEEADELDDKMMDMAGRVDDDAPSAGGSGAGIFGTWYHPARVGQATAFQCCDLSLGAAVPTRDRPLVRTWVRRAAWPGTAAAPSVGDWSNDIVGPRRVFRMGPMGAHRGRPSDWKVHSGGGASQLPPGVAAPRPEGGLSATIRPGSMVDRARIAKIPQPEPGLKCPRCDSSNTKFCYFNNYSLSQPRHFCKACRRYWTRGGAIRNVPVGGGCRRNKRTKSAGGSASRSSTTNTQTGAASSSSTATSSGVGGAITSNALLPPQLPFMTSLHPLPDFGATNFGMSFSGIQPMDTLDYQLGGGSGSGSGAPGGSAIGMENSRLPQMQQFSSLGGLDLPQPPAPAPASGLFPFLGEGSGVSSCSDCNALSLILQQQILSSKEESMRSEKDGREGENQQTRGEERCEGGRNGQKLHGLPICLREVHASGNLASLRFPRDQGRPPSFLALQRIKVV</sequence>
<keyword evidence="1 9" id="KW-0479">Metal-binding</keyword>
<accession>A0A426Z2J9</accession>
<feature type="compositionally biased region" description="Basic and acidic residues" evidence="10">
    <location>
        <begin position="413"/>
        <end position="440"/>
    </location>
</feature>
<keyword evidence="2 8" id="KW-0863">Zinc-finger</keyword>
<dbReference type="GO" id="GO:0008270">
    <property type="term" value="F:zinc ion binding"/>
    <property type="evidence" value="ECO:0007669"/>
    <property type="project" value="UniProtKB-KW"/>
</dbReference>
<evidence type="ECO:0000256" key="1">
    <source>
        <dbReference type="ARBA" id="ARBA00022723"/>
    </source>
</evidence>
<keyword evidence="6 9" id="KW-0804">Transcription</keyword>
<evidence type="ECO:0000313" key="12">
    <source>
        <dbReference type="EMBL" id="RRT58199.1"/>
    </source>
</evidence>
<dbReference type="PANTHER" id="PTHR31992">
    <property type="entry name" value="DOF ZINC FINGER PROTEIN DOF1.4-RELATED"/>
    <property type="match status" value="1"/>
</dbReference>
<dbReference type="PROSITE" id="PS01361">
    <property type="entry name" value="ZF_DOF_1"/>
    <property type="match status" value="1"/>
</dbReference>
<evidence type="ECO:0000256" key="8">
    <source>
        <dbReference type="PROSITE-ProRule" id="PRU00071"/>
    </source>
</evidence>
<evidence type="ECO:0000256" key="2">
    <source>
        <dbReference type="ARBA" id="ARBA00022771"/>
    </source>
</evidence>
<organism evidence="12 13">
    <name type="scientific">Ensete ventricosum</name>
    <name type="common">Abyssinian banana</name>
    <name type="synonym">Musa ensete</name>
    <dbReference type="NCBI Taxonomy" id="4639"/>
    <lineage>
        <taxon>Eukaryota</taxon>
        <taxon>Viridiplantae</taxon>
        <taxon>Streptophyta</taxon>
        <taxon>Embryophyta</taxon>
        <taxon>Tracheophyta</taxon>
        <taxon>Spermatophyta</taxon>
        <taxon>Magnoliopsida</taxon>
        <taxon>Liliopsida</taxon>
        <taxon>Zingiberales</taxon>
        <taxon>Musaceae</taxon>
        <taxon>Ensete</taxon>
    </lineage>
</organism>
<dbReference type="EMBL" id="AMZH03008802">
    <property type="protein sequence ID" value="RRT58199.1"/>
    <property type="molecule type" value="Genomic_DNA"/>
</dbReference>
<name>A0A426Z2J9_ENSVE</name>
<dbReference type="Proteomes" id="UP000287651">
    <property type="component" value="Unassembled WGS sequence"/>
</dbReference>
<keyword evidence="5 8" id="KW-0238">DNA-binding</keyword>
<dbReference type="GO" id="GO:0003700">
    <property type="term" value="F:DNA-binding transcription factor activity"/>
    <property type="evidence" value="ECO:0007669"/>
    <property type="project" value="UniProtKB-UniRule"/>
</dbReference>
<comment type="subcellular location">
    <subcellularLocation>
        <location evidence="8 9">Nucleus</location>
    </subcellularLocation>
</comment>
<feature type="region of interest" description="Disordered" evidence="10">
    <location>
        <begin position="332"/>
        <end position="353"/>
    </location>
</feature>
<evidence type="ECO:0000256" key="3">
    <source>
        <dbReference type="ARBA" id="ARBA00022833"/>
    </source>
</evidence>
<proteinExistence type="predicted"/>
<dbReference type="AlphaFoldDB" id="A0A426Z2J9"/>
<keyword evidence="4 9" id="KW-0805">Transcription regulation</keyword>
<feature type="region of interest" description="Disordered" evidence="10">
    <location>
        <begin position="413"/>
        <end position="443"/>
    </location>
</feature>
<dbReference type="InterPro" id="IPR029048">
    <property type="entry name" value="HSP70_C_sf"/>
</dbReference>
<comment type="caution">
    <text evidence="12">The sequence shown here is derived from an EMBL/GenBank/DDBJ whole genome shotgun (WGS) entry which is preliminary data.</text>
</comment>
<dbReference type="InterPro" id="IPR003851">
    <property type="entry name" value="Znf_Dof"/>
</dbReference>
<dbReference type="Pfam" id="PF02701">
    <property type="entry name" value="Zn_ribbon_Dof"/>
    <property type="match status" value="1"/>
</dbReference>
<comment type="function">
    <text evidence="9">Transcription factor that binds specifically to a 5'-AA[AG]G-3' consensus core sequence.</text>
</comment>
<dbReference type="GO" id="GO:0003677">
    <property type="term" value="F:DNA binding"/>
    <property type="evidence" value="ECO:0007669"/>
    <property type="project" value="UniProtKB-UniRule"/>
</dbReference>
<evidence type="ECO:0000256" key="7">
    <source>
        <dbReference type="ARBA" id="ARBA00023242"/>
    </source>
</evidence>
<gene>
    <name evidence="12" type="ORF">B296_00006380</name>
</gene>
<dbReference type="PANTHER" id="PTHR31992:SF361">
    <property type="entry name" value="DOF ZINC FINGER PROTEIN"/>
    <property type="match status" value="1"/>
</dbReference>
<evidence type="ECO:0000256" key="5">
    <source>
        <dbReference type="ARBA" id="ARBA00023125"/>
    </source>
</evidence>
<feature type="domain" description="Dof-type" evidence="11">
    <location>
        <begin position="200"/>
        <end position="254"/>
    </location>
</feature>
<feature type="region of interest" description="Disordered" evidence="10">
    <location>
        <begin position="244"/>
        <end position="286"/>
    </location>
</feature>
<evidence type="ECO:0000313" key="13">
    <source>
        <dbReference type="Proteomes" id="UP000287651"/>
    </source>
</evidence>
<evidence type="ECO:0000259" key="11">
    <source>
        <dbReference type="PROSITE" id="PS50884"/>
    </source>
</evidence>
<dbReference type="InterPro" id="IPR045174">
    <property type="entry name" value="Dof"/>
</dbReference>
<protein>
    <recommendedName>
        <fullName evidence="9">Dof zinc finger protein</fullName>
    </recommendedName>
</protein>
<keyword evidence="3 9" id="KW-0862">Zinc</keyword>